<feature type="non-terminal residue" evidence="2">
    <location>
        <position position="1"/>
    </location>
</feature>
<evidence type="ECO:0000313" key="3">
    <source>
        <dbReference type="Proteomes" id="UP000595437"/>
    </source>
</evidence>
<reference evidence="3" key="1">
    <citation type="submission" date="2021-01" db="EMBL/GenBank/DDBJ databases">
        <title>Caligus Genome Assembly.</title>
        <authorList>
            <person name="Gallardo-Escarate C."/>
        </authorList>
    </citation>
    <scope>NUCLEOTIDE SEQUENCE [LARGE SCALE GENOMIC DNA]</scope>
</reference>
<proteinExistence type="predicted"/>
<name>A0A7T8GNL7_CALRO</name>
<feature type="region of interest" description="Disordered" evidence="1">
    <location>
        <begin position="55"/>
        <end position="76"/>
    </location>
</feature>
<evidence type="ECO:0000313" key="2">
    <source>
        <dbReference type="EMBL" id="QQP35068.1"/>
    </source>
</evidence>
<dbReference type="Proteomes" id="UP000595437">
    <property type="component" value="Chromosome 18"/>
</dbReference>
<organism evidence="2 3">
    <name type="scientific">Caligus rogercresseyi</name>
    <name type="common">Sea louse</name>
    <dbReference type="NCBI Taxonomy" id="217165"/>
    <lineage>
        <taxon>Eukaryota</taxon>
        <taxon>Metazoa</taxon>
        <taxon>Ecdysozoa</taxon>
        <taxon>Arthropoda</taxon>
        <taxon>Crustacea</taxon>
        <taxon>Multicrustacea</taxon>
        <taxon>Hexanauplia</taxon>
        <taxon>Copepoda</taxon>
        <taxon>Siphonostomatoida</taxon>
        <taxon>Caligidae</taxon>
        <taxon>Caligus</taxon>
    </lineage>
</organism>
<dbReference type="OrthoDB" id="10622021at2759"/>
<dbReference type="EMBL" id="CP045907">
    <property type="protein sequence ID" value="QQP35068.1"/>
    <property type="molecule type" value="Genomic_DNA"/>
</dbReference>
<accession>A0A7T8GNL7</accession>
<protein>
    <submittedName>
        <fullName evidence="2">Uncharacterized protein</fullName>
    </submittedName>
</protein>
<sequence>ILVCAASALAEPKTQDTAPSNWMSYLNPSYWISGRSRPSEARRLRYNVLRRRLEENNDRVRYRGHPRRQQPPRDEK</sequence>
<gene>
    <name evidence="2" type="ORF">FKW44_023187</name>
</gene>
<keyword evidence="3" id="KW-1185">Reference proteome</keyword>
<dbReference type="AlphaFoldDB" id="A0A7T8GNL7"/>
<evidence type="ECO:0000256" key="1">
    <source>
        <dbReference type="SAM" id="MobiDB-lite"/>
    </source>
</evidence>